<reference evidence="4 5" key="1">
    <citation type="submission" date="2023-11" db="EMBL/GenBank/DDBJ databases">
        <authorList>
            <person name="Val-Calvo J."/>
            <person name="Scortti M."/>
            <person name="Vazquez-Boland J."/>
        </authorList>
    </citation>
    <scope>NUCLEOTIDE SEQUENCE [LARGE SCALE GENOMIC DNA]</scope>
    <source>
        <strain evidence="4 5">DSM 46662</strain>
    </source>
</reference>
<gene>
    <name evidence="4" type="ORF">ABEU19_000707</name>
</gene>
<keyword evidence="5" id="KW-1185">Reference proteome</keyword>
<feature type="domain" description="Outer membrane channel protein CpnT-like N-terminal" evidence="3">
    <location>
        <begin position="135"/>
        <end position="255"/>
    </location>
</feature>
<comment type="caution">
    <text evidence="4">The sequence shown here is derived from an EMBL/GenBank/DDBJ whole genome shotgun (WGS) entry which is preliminary data.</text>
</comment>
<feature type="compositionally biased region" description="Low complexity" evidence="1">
    <location>
        <begin position="272"/>
        <end position="286"/>
    </location>
</feature>
<feature type="region of interest" description="Disordered" evidence="1">
    <location>
        <begin position="272"/>
        <end position="346"/>
    </location>
</feature>
<organism evidence="4 5">
    <name type="scientific">Prescottella soli</name>
    <dbReference type="NCBI Taxonomy" id="1543852"/>
    <lineage>
        <taxon>Bacteria</taxon>
        <taxon>Bacillati</taxon>
        <taxon>Actinomycetota</taxon>
        <taxon>Actinomycetes</taxon>
        <taxon>Mycobacteriales</taxon>
        <taxon>Nocardiaceae</taxon>
        <taxon>Prescottella</taxon>
    </lineage>
</organism>
<feature type="compositionally biased region" description="Low complexity" evidence="1">
    <location>
        <begin position="318"/>
        <end position="331"/>
    </location>
</feature>
<feature type="region of interest" description="Disordered" evidence="1">
    <location>
        <begin position="94"/>
        <end position="125"/>
    </location>
</feature>
<sequence>MALMPPITMDSTLLADIAGSYETAHSSSQEVIDKLAAALDSNWGCAGSDSAGAAWAASYDPAAYDALAAGTTVANAFGKMHDLLAFTAVNHANTENANKNPPEPPDGPPAQLPTSNSPTFNGAYGGDTDEPFGWGLVSNWLQGHTWPNGDPEKLRALGSAWREAAKGLREAADDTGSGFAQLDDIDSGEVPQILAQMDLVFTDTEHVATQFENLASSCNDWADKIEDAHRKVLAILAGALGVGLIVGGIAGFFTVGTGAVAAAGAAAVWQAHPSLPSSSPSMPQPRLRSEPQLPPVSQSVAWSPTCNRYSKRTPPCSTRARAAGAGAGTTTSRHRRTCLDSRTHVP</sequence>
<dbReference type="RefSeq" id="WP_348608289.1">
    <property type="nucleotide sequence ID" value="NZ_CP157276.1"/>
</dbReference>
<feature type="compositionally biased region" description="Polar residues" evidence="1">
    <location>
        <begin position="295"/>
        <end position="308"/>
    </location>
</feature>
<dbReference type="Pfam" id="PF25547">
    <property type="entry name" value="WXG100_2"/>
    <property type="match status" value="1"/>
</dbReference>
<evidence type="ECO:0000256" key="1">
    <source>
        <dbReference type="SAM" id="MobiDB-lite"/>
    </source>
</evidence>
<dbReference type="Proteomes" id="UP001629744">
    <property type="component" value="Unassembled WGS sequence"/>
</dbReference>
<accession>A0ABW9FPT9</accession>
<evidence type="ECO:0000313" key="4">
    <source>
        <dbReference type="EMBL" id="MFM1727249.1"/>
    </source>
</evidence>
<keyword evidence="2" id="KW-1133">Transmembrane helix</keyword>
<dbReference type="EMBL" id="JBDLNU010000001">
    <property type="protein sequence ID" value="MFM1727249.1"/>
    <property type="molecule type" value="Genomic_DNA"/>
</dbReference>
<keyword evidence="2" id="KW-0472">Membrane</keyword>
<dbReference type="InterPro" id="IPR057746">
    <property type="entry name" value="CpnT-like_N"/>
</dbReference>
<feature type="compositionally biased region" description="Pro residues" evidence="1">
    <location>
        <begin position="101"/>
        <end position="111"/>
    </location>
</feature>
<keyword evidence="2" id="KW-0812">Transmembrane</keyword>
<name>A0ABW9FPT9_9NOCA</name>
<proteinExistence type="predicted"/>
<evidence type="ECO:0000313" key="5">
    <source>
        <dbReference type="Proteomes" id="UP001629744"/>
    </source>
</evidence>
<protein>
    <recommendedName>
        <fullName evidence="3">Outer membrane channel protein CpnT-like N-terminal domain-containing protein</fullName>
    </recommendedName>
</protein>
<evidence type="ECO:0000256" key="2">
    <source>
        <dbReference type="SAM" id="Phobius"/>
    </source>
</evidence>
<feature type="transmembrane region" description="Helical" evidence="2">
    <location>
        <begin position="232"/>
        <end position="253"/>
    </location>
</feature>
<evidence type="ECO:0000259" key="3">
    <source>
        <dbReference type="Pfam" id="PF25547"/>
    </source>
</evidence>
<feature type="compositionally biased region" description="Basic and acidic residues" evidence="1">
    <location>
        <begin position="337"/>
        <end position="346"/>
    </location>
</feature>